<reference evidence="3" key="2">
    <citation type="submission" date="2015-01" db="EMBL/GenBank/DDBJ databases">
        <title>Evolutionary Origins and Diversification of the Mycorrhizal Mutualists.</title>
        <authorList>
            <consortium name="DOE Joint Genome Institute"/>
            <consortium name="Mycorrhizal Genomics Consortium"/>
            <person name="Kohler A."/>
            <person name="Kuo A."/>
            <person name="Nagy L.G."/>
            <person name="Floudas D."/>
            <person name="Copeland A."/>
            <person name="Barry K.W."/>
            <person name="Cichocki N."/>
            <person name="Veneault-Fourrey C."/>
            <person name="LaButti K."/>
            <person name="Lindquist E.A."/>
            <person name="Lipzen A."/>
            <person name="Lundell T."/>
            <person name="Morin E."/>
            <person name="Murat C."/>
            <person name="Riley R."/>
            <person name="Ohm R."/>
            <person name="Sun H."/>
            <person name="Tunlid A."/>
            <person name="Henrissat B."/>
            <person name="Grigoriev I.V."/>
            <person name="Hibbett D.S."/>
            <person name="Martin F."/>
        </authorList>
    </citation>
    <scope>NUCLEOTIDE SEQUENCE [LARGE SCALE GENOMIC DNA]</scope>
    <source>
        <strain evidence="3">Marx 270</strain>
    </source>
</reference>
<feature type="region of interest" description="Disordered" evidence="1">
    <location>
        <begin position="1"/>
        <end position="39"/>
    </location>
</feature>
<keyword evidence="3" id="KW-1185">Reference proteome</keyword>
<accession>A0A0C3KS15</accession>
<protein>
    <submittedName>
        <fullName evidence="2">Uncharacterized protein</fullName>
    </submittedName>
</protein>
<evidence type="ECO:0000313" key="2">
    <source>
        <dbReference type="EMBL" id="KIO12312.1"/>
    </source>
</evidence>
<gene>
    <name evidence="2" type="ORF">M404DRAFT_993320</name>
</gene>
<feature type="region of interest" description="Disordered" evidence="1">
    <location>
        <begin position="63"/>
        <end position="82"/>
    </location>
</feature>
<dbReference type="AlphaFoldDB" id="A0A0C3KS15"/>
<dbReference type="EMBL" id="KN831947">
    <property type="protein sequence ID" value="KIO12312.1"/>
    <property type="molecule type" value="Genomic_DNA"/>
</dbReference>
<organism evidence="2 3">
    <name type="scientific">Pisolithus tinctorius Marx 270</name>
    <dbReference type="NCBI Taxonomy" id="870435"/>
    <lineage>
        <taxon>Eukaryota</taxon>
        <taxon>Fungi</taxon>
        <taxon>Dikarya</taxon>
        <taxon>Basidiomycota</taxon>
        <taxon>Agaricomycotina</taxon>
        <taxon>Agaricomycetes</taxon>
        <taxon>Agaricomycetidae</taxon>
        <taxon>Boletales</taxon>
        <taxon>Sclerodermatineae</taxon>
        <taxon>Pisolithaceae</taxon>
        <taxon>Pisolithus</taxon>
    </lineage>
</organism>
<evidence type="ECO:0000313" key="3">
    <source>
        <dbReference type="Proteomes" id="UP000054217"/>
    </source>
</evidence>
<dbReference type="InParanoid" id="A0A0C3KS15"/>
<sequence length="82" mass="8902">MTLPALQNTHSLSRTSTTLQQDSVANMPSVPSFSGSTRHNNVHAHAECVSAPASQVIYLLPSYSETSGPRGHHHRQQRRAGI</sequence>
<dbReference type="HOGENOM" id="CLU_2559221_0_0_1"/>
<reference evidence="2 3" key="1">
    <citation type="submission" date="2014-04" db="EMBL/GenBank/DDBJ databases">
        <authorList>
            <consortium name="DOE Joint Genome Institute"/>
            <person name="Kuo A."/>
            <person name="Kohler A."/>
            <person name="Costa M.D."/>
            <person name="Nagy L.G."/>
            <person name="Floudas D."/>
            <person name="Copeland A."/>
            <person name="Barry K.W."/>
            <person name="Cichocki N."/>
            <person name="Veneault-Fourrey C."/>
            <person name="LaButti K."/>
            <person name="Lindquist E.A."/>
            <person name="Lipzen A."/>
            <person name="Lundell T."/>
            <person name="Morin E."/>
            <person name="Murat C."/>
            <person name="Sun H."/>
            <person name="Tunlid A."/>
            <person name="Henrissat B."/>
            <person name="Grigoriev I.V."/>
            <person name="Hibbett D.S."/>
            <person name="Martin F."/>
            <person name="Nordberg H.P."/>
            <person name="Cantor M.N."/>
            <person name="Hua S.X."/>
        </authorList>
    </citation>
    <scope>NUCLEOTIDE SEQUENCE [LARGE SCALE GENOMIC DNA]</scope>
    <source>
        <strain evidence="2 3">Marx 270</strain>
    </source>
</reference>
<name>A0A0C3KS15_PISTI</name>
<dbReference type="Proteomes" id="UP000054217">
    <property type="component" value="Unassembled WGS sequence"/>
</dbReference>
<proteinExistence type="predicted"/>
<dbReference type="OrthoDB" id="10487754at2759"/>
<evidence type="ECO:0000256" key="1">
    <source>
        <dbReference type="SAM" id="MobiDB-lite"/>
    </source>
</evidence>
<feature type="compositionally biased region" description="Basic residues" evidence="1">
    <location>
        <begin position="70"/>
        <end position="82"/>
    </location>
</feature>